<feature type="region of interest" description="Disordered" evidence="1">
    <location>
        <begin position="1"/>
        <end position="27"/>
    </location>
</feature>
<sequence>MDVKEFDARSKGKGKGTEKVEGLCGSY</sequence>
<dbReference type="AlphaFoldDB" id="A0A834SWF6"/>
<name>A0A834SWF6_9FABA</name>
<reference evidence="2" key="1">
    <citation type="submission" date="2020-09" db="EMBL/GenBank/DDBJ databases">
        <title>Genome-Enabled Discovery of Anthraquinone Biosynthesis in Senna tora.</title>
        <authorList>
            <person name="Kang S.-H."/>
            <person name="Pandey R.P."/>
            <person name="Lee C.-M."/>
            <person name="Sim J.-S."/>
            <person name="Jeong J.-T."/>
            <person name="Choi B.-S."/>
            <person name="Jung M."/>
            <person name="Ginzburg D."/>
            <person name="Zhao K."/>
            <person name="Won S.Y."/>
            <person name="Oh T.-J."/>
            <person name="Yu Y."/>
            <person name="Kim N.-H."/>
            <person name="Lee O.R."/>
            <person name="Lee T.-H."/>
            <person name="Bashyal P."/>
            <person name="Kim T.-S."/>
            <person name="Lee W.-H."/>
            <person name="Kawkins C."/>
            <person name="Kim C.-K."/>
            <person name="Kim J.S."/>
            <person name="Ahn B.O."/>
            <person name="Rhee S.Y."/>
            <person name="Sohng J.K."/>
        </authorList>
    </citation>
    <scope>NUCLEOTIDE SEQUENCE</scope>
    <source>
        <tissue evidence="2">Leaf</tissue>
    </source>
</reference>
<keyword evidence="3" id="KW-1185">Reference proteome</keyword>
<dbReference type="EMBL" id="JAAIUW010000013">
    <property type="protein sequence ID" value="KAF7804779.1"/>
    <property type="molecule type" value="Genomic_DNA"/>
</dbReference>
<accession>A0A834SWF6</accession>
<feature type="compositionally biased region" description="Basic and acidic residues" evidence="1">
    <location>
        <begin position="1"/>
        <end position="21"/>
    </location>
</feature>
<gene>
    <name evidence="2" type="ORF">G2W53_043890</name>
</gene>
<comment type="caution">
    <text evidence="2">The sequence shown here is derived from an EMBL/GenBank/DDBJ whole genome shotgun (WGS) entry which is preliminary data.</text>
</comment>
<protein>
    <submittedName>
        <fullName evidence="2">Uncharacterized protein</fullName>
    </submittedName>
</protein>
<organism evidence="2 3">
    <name type="scientific">Senna tora</name>
    <dbReference type="NCBI Taxonomy" id="362788"/>
    <lineage>
        <taxon>Eukaryota</taxon>
        <taxon>Viridiplantae</taxon>
        <taxon>Streptophyta</taxon>
        <taxon>Embryophyta</taxon>
        <taxon>Tracheophyta</taxon>
        <taxon>Spermatophyta</taxon>
        <taxon>Magnoliopsida</taxon>
        <taxon>eudicotyledons</taxon>
        <taxon>Gunneridae</taxon>
        <taxon>Pentapetalae</taxon>
        <taxon>rosids</taxon>
        <taxon>fabids</taxon>
        <taxon>Fabales</taxon>
        <taxon>Fabaceae</taxon>
        <taxon>Caesalpinioideae</taxon>
        <taxon>Cassia clade</taxon>
        <taxon>Senna</taxon>
    </lineage>
</organism>
<evidence type="ECO:0000313" key="2">
    <source>
        <dbReference type="EMBL" id="KAF7804779.1"/>
    </source>
</evidence>
<dbReference type="Proteomes" id="UP000634136">
    <property type="component" value="Unassembled WGS sequence"/>
</dbReference>
<proteinExistence type="predicted"/>
<evidence type="ECO:0000313" key="3">
    <source>
        <dbReference type="Proteomes" id="UP000634136"/>
    </source>
</evidence>
<evidence type="ECO:0000256" key="1">
    <source>
        <dbReference type="SAM" id="MobiDB-lite"/>
    </source>
</evidence>